<feature type="signal peptide" evidence="2">
    <location>
        <begin position="1"/>
        <end position="20"/>
    </location>
</feature>
<name>A0A0A6P1I5_9GAMM</name>
<feature type="chain" id="PRO_5010410901" evidence="2">
    <location>
        <begin position="21"/>
        <end position="164"/>
    </location>
</feature>
<proteinExistence type="predicted"/>
<comment type="caution">
    <text evidence="3">The sequence shown here is derived from an EMBL/GenBank/DDBJ whole genome shotgun (WGS) entry which is preliminary data.</text>
</comment>
<evidence type="ECO:0000313" key="4">
    <source>
        <dbReference type="Proteomes" id="UP000076962"/>
    </source>
</evidence>
<protein>
    <submittedName>
        <fullName evidence="3">Lipoprotein</fullName>
    </submittedName>
</protein>
<keyword evidence="4" id="KW-1185">Reference proteome</keyword>
<gene>
    <name evidence="3" type="ORF">THIOM_000046</name>
</gene>
<dbReference type="Proteomes" id="UP000076962">
    <property type="component" value="Unassembled WGS sequence"/>
</dbReference>
<dbReference type="EMBL" id="LUTY01000009">
    <property type="protein sequence ID" value="OAD24107.1"/>
    <property type="molecule type" value="Genomic_DNA"/>
</dbReference>
<accession>A0A0A6P1I5</accession>
<keyword evidence="2" id="KW-0732">Signal</keyword>
<keyword evidence="1" id="KW-0175">Coiled coil</keyword>
<sequence length="164" mass="18436">MSLKKMVFMVFIATVLSGCATTNCDPTQDGFIGGVGCTLSGGYDNRIEAREAELERSKQKQQQAAIEQQELDVKLQSLMVQFEEMSVDIDSLGTQLDQMQSENASVIDKVEQLNQRRNQVLNKLARLKQQQKVAGKAEAAKLEKQAKKLQQEVDDLWTIYHSLQ</sequence>
<evidence type="ECO:0000313" key="3">
    <source>
        <dbReference type="EMBL" id="OAD24107.1"/>
    </source>
</evidence>
<feature type="coiled-coil region" evidence="1">
    <location>
        <begin position="96"/>
        <end position="152"/>
    </location>
</feature>
<dbReference type="PROSITE" id="PS51257">
    <property type="entry name" value="PROKAR_LIPOPROTEIN"/>
    <property type="match status" value="1"/>
</dbReference>
<keyword evidence="3" id="KW-0449">Lipoprotein</keyword>
<reference evidence="3 4" key="1">
    <citation type="submission" date="2016-05" db="EMBL/GenBank/DDBJ databases">
        <title>Single-cell genome of chain-forming Candidatus Thiomargarita nelsonii and comparison to other large sulfur-oxidizing bacteria.</title>
        <authorList>
            <person name="Winkel M."/>
            <person name="Salman V."/>
            <person name="Woyke T."/>
            <person name="Schulz-Vogt H."/>
            <person name="Richter M."/>
            <person name="Flood B."/>
            <person name="Bailey J."/>
            <person name="Amann R."/>
            <person name="Mussmann M."/>
        </authorList>
    </citation>
    <scope>NUCLEOTIDE SEQUENCE [LARGE SCALE GENOMIC DNA]</scope>
    <source>
        <strain evidence="3 4">THI036</strain>
    </source>
</reference>
<dbReference type="AlphaFoldDB" id="A0A0A6P1I5"/>
<evidence type="ECO:0000256" key="2">
    <source>
        <dbReference type="SAM" id="SignalP"/>
    </source>
</evidence>
<evidence type="ECO:0000256" key="1">
    <source>
        <dbReference type="SAM" id="Coils"/>
    </source>
</evidence>
<organism evidence="3 4">
    <name type="scientific">Candidatus Thiomargarita nelsonii</name>
    <dbReference type="NCBI Taxonomy" id="1003181"/>
    <lineage>
        <taxon>Bacteria</taxon>
        <taxon>Pseudomonadati</taxon>
        <taxon>Pseudomonadota</taxon>
        <taxon>Gammaproteobacteria</taxon>
        <taxon>Thiotrichales</taxon>
        <taxon>Thiotrichaceae</taxon>
        <taxon>Thiomargarita</taxon>
    </lineage>
</organism>